<comment type="similarity">
    <text evidence="2">Belongs to the OMP decarboxylase family. Type 2 subfamily.</text>
</comment>
<evidence type="ECO:0000256" key="3">
    <source>
        <dbReference type="ARBA" id="ARBA00022793"/>
    </source>
</evidence>
<reference evidence="9 10" key="1">
    <citation type="submission" date="2019-08" db="EMBL/GenBank/DDBJ databases">
        <authorList>
            <person name="Vazquez-Campos X."/>
        </authorList>
    </citation>
    <scope>NUCLEOTIDE SEQUENCE [LARGE SCALE GENOMIC DNA]</scope>
    <source>
        <strain evidence="9">LFW-283_2</strain>
    </source>
</reference>
<accession>A0A5E4LNM8</accession>
<dbReference type="Proteomes" id="UP000789941">
    <property type="component" value="Unassembled WGS sequence"/>
</dbReference>
<comment type="pathway">
    <text evidence="1">Pyrimidine metabolism; UMP biosynthesis via de novo pathway; UMP from orotate: step 2/2.</text>
</comment>
<sequence>MRETLIKVAEENKTILCFGVDPDLLRIMVTVPAFPPQIAIEHFFENIIDKLIDENAVAAIKPNYAYFAQYGFDGLNALQTIMQTYRNKIPIILDVKRGDIGKTSEAYAKEAYDFWGADAVTISPYMGFDSVSPFLRDGKLAYMLCKTSNKGSEDFQELRCEGKAVLYEKVMEKALEWKCGAVIGATSDAIRKLARKTEGRVPFLIPGIGTQGGDLEMVLDAIKGSLPVHRINASSSIAYAFEKYNGTPADAALKEAEGLNKKIRKYF</sequence>
<dbReference type="PANTHER" id="PTHR43375:SF1">
    <property type="entry name" value="OROTIDINE 5'-PHOSPHATE DECARBOXYLASE"/>
    <property type="match status" value="1"/>
</dbReference>
<dbReference type="InterPro" id="IPR011060">
    <property type="entry name" value="RibuloseP-bd_barrel"/>
</dbReference>
<dbReference type="InterPro" id="IPR013785">
    <property type="entry name" value="Aldolase_TIM"/>
</dbReference>
<evidence type="ECO:0000256" key="1">
    <source>
        <dbReference type="ARBA" id="ARBA00004861"/>
    </source>
</evidence>
<dbReference type="CDD" id="cd04725">
    <property type="entry name" value="OMP_decarboxylase_like"/>
    <property type="match status" value="1"/>
</dbReference>
<dbReference type="PANTHER" id="PTHR43375">
    <property type="entry name" value="OROTIDINE 5'-PHOSPHATE DECARBOXYLASE"/>
    <property type="match status" value="1"/>
</dbReference>
<evidence type="ECO:0000256" key="6">
    <source>
        <dbReference type="ARBA" id="ARBA00049157"/>
    </source>
</evidence>
<dbReference type="EMBL" id="CABMJJ010000002">
    <property type="protein sequence ID" value="VVC02698.1"/>
    <property type="molecule type" value="Genomic_DNA"/>
</dbReference>
<dbReference type="UniPathway" id="UPA00070">
    <property type="reaction ID" value="UER00120"/>
</dbReference>
<keyword evidence="4" id="KW-0665">Pyrimidine biosynthesis</keyword>
<gene>
    <name evidence="9" type="primary">pyrF</name>
    <name evidence="9" type="ORF">LFW2832_01187</name>
</gene>
<evidence type="ECO:0000259" key="8">
    <source>
        <dbReference type="SMART" id="SM00934"/>
    </source>
</evidence>
<proteinExistence type="inferred from homology"/>
<keyword evidence="3" id="KW-0210">Decarboxylase</keyword>
<feature type="domain" description="Orotidine 5'-phosphate decarboxylase" evidence="8">
    <location>
        <begin position="35"/>
        <end position="255"/>
    </location>
</feature>
<dbReference type="GO" id="GO:0044205">
    <property type="term" value="P:'de novo' UMP biosynthetic process"/>
    <property type="evidence" value="ECO:0007669"/>
    <property type="project" value="UniProtKB-UniPathway"/>
</dbReference>
<comment type="catalytic activity">
    <reaction evidence="6">
        <text>orotidine 5'-phosphate + H(+) = UMP + CO2</text>
        <dbReference type="Rhea" id="RHEA:11596"/>
        <dbReference type="ChEBI" id="CHEBI:15378"/>
        <dbReference type="ChEBI" id="CHEBI:16526"/>
        <dbReference type="ChEBI" id="CHEBI:57538"/>
        <dbReference type="ChEBI" id="CHEBI:57865"/>
        <dbReference type="EC" id="4.1.1.23"/>
    </reaction>
</comment>
<dbReference type="SUPFAM" id="SSF51366">
    <property type="entry name" value="Ribulose-phoshate binding barrel"/>
    <property type="match status" value="1"/>
</dbReference>
<evidence type="ECO:0000256" key="4">
    <source>
        <dbReference type="ARBA" id="ARBA00022975"/>
    </source>
</evidence>
<dbReference type="NCBIfam" id="TIGR02127">
    <property type="entry name" value="pyrF_sub2"/>
    <property type="match status" value="1"/>
</dbReference>
<dbReference type="InterPro" id="IPR001754">
    <property type="entry name" value="OMPdeCOase_dom"/>
</dbReference>
<evidence type="ECO:0000256" key="7">
    <source>
        <dbReference type="NCBIfam" id="TIGR02127"/>
    </source>
</evidence>
<name>A0A5E4LNM8_9ARCH</name>
<dbReference type="Pfam" id="PF00215">
    <property type="entry name" value="OMPdecase"/>
    <property type="match status" value="1"/>
</dbReference>
<protein>
    <recommendedName>
        <fullName evidence="7">Orotidine-5'-phosphate decarboxylase</fullName>
        <ecNumber evidence="7">4.1.1.23</ecNumber>
    </recommendedName>
</protein>
<evidence type="ECO:0000256" key="2">
    <source>
        <dbReference type="ARBA" id="ARBA00008847"/>
    </source>
</evidence>
<evidence type="ECO:0000313" key="9">
    <source>
        <dbReference type="EMBL" id="VVC02698.1"/>
    </source>
</evidence>
<dbReference type="AlphaFoldDB" id="A0A5E4LNM8"/>
<dbReference type="Gene3D" id="3.20.20.70">
    <property type="entry name" value="Aldolase class I"/>
    <property type="match status" value="1"/>
</dbReference>
<dbReference type="EC" id="4.1.1.23" evidence="7"/>
<dbReference type="GO" id="GO:0004590">
    <property type="term" value="F:orotidine-5'-phosphate decarboxylase activity"/>
    <property type="evidence" value="ECO:0007669"/>
    <property type="project" value="UniProtKB-UniRule"/>
</dbReference>
<dbReference type="GO" id="GO:0006207">
    <property type="term" value="P:'de novo' pyrimidine nucleobase biosynthetic process"/>
    <property type="evidence" value="ECO:0007669"/>
    <property type="project" value="InterPro"/>
</dbReference>
<evidence type="ECO:0000313" key="10">
    <source>
        <dbReference type="Proteomes" id="UP000789941"/>
    </source>
</evidence>
<comment type="caution">
    <text evidence="9">The sequence shown here is derived from an EMBL/GenBank/DDBJ whole genome shotgun (WGS) entry which is preliminary data.</text>
</comment>
<keyword evidence="5 9" id="KW-0456">Lyase</keyword>
<dbReference type="InterPro" id="IPR011995">
    <property type="entry name" value="OMPdecase_type-2"/>
</dbReference>
<organism evidence="9 10">
    <name type="scientific">Candidatus Bilamarchaeum dharawalense</name>
    <dbReference type="NCBI Taxonomy" id="2885759"/>
    <lineage>
        <taxon>Archaea</taxon>
        <taxon>Candidatus Micrarchaeota</taxon>
        <taxon>Candidatus Micrarchaeia</taxon>
        <taxon>Candidatus Anstonellales</taxon>
        <taxon>Candidatus Bilamarchaeaceae</taxon>
        <taxon>Candidatus Bilamarchaeum</taxon>
    </lineage>
</organism>
<dbReference type="SMART" id="SM00934">
    <property type="entry name" value="OMPdecase"/>
    <property type="match status" value="1"/>
</dbReference>
<evidence type="ECO:0000256" key="5">
    <source>
        <dbReference type="ARBA" id="ARBA00023239"/>
    </source>
</evidence>